<dbReference type="EMBL" id="WITC01000115">
    <property type="protein sequence ID" value="MQX18092.1"/>
    <property type="molecule type" value="Genomic_DNA"/>
</dbReference>
<keyword evidence="3" id="KW-1185">Reference proteome</keyword>
<name>A0A6N7LJW4_SINTE</name>
<feature type="domain" description="Thioredoxin-like fold" evidence="1">
    <location>
        <begin position="6"/>
        <end position="40"/>
    </location>
</feature>
<dbReference type="AlphaFoldDB" id="A0A6N7LJW4"/>
<dbReference type="OrthoDB" id="117402at2"/>
<sequence>MNRLNEQAIEDFHVEATPTILINGKRFTGAPNLEEIRRTIAAAIARTRDE</sequence>
<dbReference type="Proteomes" id="UP000439983">
    <property type="component" value="Unassembled WGS sequence"/>
</dbReference>
<dbReference type="InterPro" id="IPR012336">
    <property type="entry name" value="Thioredoxin-like_fold"/>
</dbReference>
<evidence type="ECO:0000313" key="2">
    <source>
        <dbReference type="EMBL" id="MQX18092.1"/>
    </source>
</evidence>
<dbReference type="Pfam" id="PF13462">
    <property type="entry name" value="Thioredoxin_4"/>
    <property type="match status" value="1"/>
</dbReference>
<dbReference type="RefSeq" id="WP_153441917.1">
    <property type="nucleotide sequence ID" value="NZ_JACIGA010000014.1"/>
</dbReference>
<evidence type="ECO:0000259" key="1">
    <source>
        <dbReference type="Pfam" id="PF13462"/>
    </source>
</evidence>
<reference evidence="2 3" key="1">
    <citation type="journal article" date="2013" name="Genome Biol.">
        <title>Comparative genomics of the core and accessory genomes of 48 Sinorhizobium strains comprising five genospecies.</title>
        <authorList>
            <person name="Sugawara M."/>
            <person name="Epstein B."/>
            <person name="Badgley B.D."/>
            <person name="Unno T."/>
            <person name="Xu L."/>
            <person name="Reese J."/>
            <person name="Gyaneshwar P."/>
            <person name="Denny R."/>
            <person name="Mudge J."/>
            <person name="Bharti A.K."/>
            <person name="Farmer A.D."/>
            <person name="May G.D."/>
            <person name="Woodward J.E."/>
            <person name="Medigue C."/>
            <person name="Vallenet D."/>
            <person name="Lajus A."/>
            <person name="Rouy Z."/>
            <person name="Martinez-Vaz B."/>
            <person name="Tiffin P."/>
            <person name="Young N.D."/>
            <person name="Sadowsky M.J."/>
        </authorList>
    </citation>
    <scope>NUCLEOTIDE SEQUENCE [LARGE SCALE GENOMIC DNA]</scope>
    <source>
        <strain evidence="2 3">USDA4894</strain>
    </source>
</reference>
<proteinExistence type="predicted"/>
<evidence type="ECO:0000313" key="3">
    <source>
        <dbReference type="Proteomes" id="UP000439983"/>
    </source>
</evidence>
<comment type="caution">
    <text evidence="2">The sequence shown here is derived from an EMBL/GenBank/DDBJ whole genome shotgun (WGS) entry which is preliminary data.</text>
</comment>
<dbReference type="SUPFAM" id="SSF52833">
    <property type="entry name" value="Thioredoxin-like"/>
    <property type="match status" value="1"/>
</dbReference>
<protein>
    <submittedName>
        <fullName evidence="2">Thioredoxin domain-containing protein</fullName>
    </submittedName>
</protein>
<gene>
    <name evidence="2" type="ORF">GHK62_26115</name>
</gene>
<dbReference type="InterPro" id="IPR036249">
    <property type="entry name" value="Thioredoxin-like_sf"/>
</dbReference>
<dbReference type="Gene3D" id="3.40.30.10">
    <property type="entry name" value="Glutaredoxin"/>
    <property type="match status" value="1"/>
</dbReference>
<accession>A0A6N7LJW4</accession>
<organism evidence="2 3">
    <name type="scientific">Sinorhizobium terangae</name>
    <dbReference type="NCBI Taxonomy" id="110322"/>
    <lineage>
        <taxon>Bacteria</taxon>
        <taxon>Pseudomonadati</taxon>
        <taxon>Pseudomonadota</taxon>
        <taxon>Alphaproteobacteria</taxon>
        <taxon>Hyphomicrobiales</taxon>
        <taxon>Rhizobiaceae</taxon>
        <taxon>Sinorhizobium/Ensifer group</taxon>
        <taxon>Sinorhizobium</taxon>
    </lineage>
</organism>